<dbReference type="OrthoDB" id="3797211at2759"/>
<organism evidence="1 2">
    <name type="scientific">Trematosphaeria pertusa</name>
    <dbReference type="NCBI Taxonomy" id="390896"/>
    <lineage>
        <taxon>Eukaryota</taxon>
        <taxon>Fungi</taxon>
        <taxon>Dikarya</taxon>
        <taxon>Ascomycota</taxon>
        <taxon>Pezizomycotina</taxon>
        <taxon>Dothideomycetes</taxon>
        <taxon>Pleosporomycetidae</taxon>
        <taxon>Pleosporales</taxon>
        <taxon>Massarineae</taxon>
        <taxon>Trematosphaeriaceae</taxon>
        <taxon>Trematosphaeria</taxon>
    </lineage>
</organism>
<keyword evidence="2" id="KW-1185">Reference proteome</keyword>
<reference evidence="1" key="1">
    <citation type="journal article" date="2020" name="Stud. Mycol.">
        <title>101 Dothideomycetes genomes: a test case for predicting lifestyles and emergence of pathogens.</title>
        <authorList>
            <person name="Haridas S."/>
            <person name="Albert R."/>
            <person name="Binder M."/>
            <person name="Bloem J."/>
            <person name="Labutti K."/>
            <person name="Salamov A."/>
            <person name="Andreopoulos B."/>
            <person name="Baker S."/>
            <person name="Barry K."/>
            <person name="Bills G."/>
            <person name="Bluhm B."/>
            <person name="Cannon C."/>
            <person name="Castanera R."/>
            <person name="Culley D."/>
            <person name="Daum C."/>
            <person name="Ezra D."/>
            <person name="Gonzalez J."/>
            <person name="Henrissat B."/>
            <person name="Kuo A."/>
            <person name="Liang C."/>
            <person name="Lipzen A."/>
            <person name="Lutzoni F."/>
            <person name="Magnuson J."/>
            <person name="Mondo S."/>
            <person name="Nolan M."/>
            <person name="Ohm R."/>
            <person name="Pangilinan J."/>
            <person name="Park H.-J."/>
            <person name="Ramirez L."/>
            <person name="Alfaro M."/>
            <person name="Sun H."/>
            <person name="Tritt A."/>
            <person name="Yoshinaga Y."/>
            <person name="Zwiers L.-H."/>
            <person name="Turgeon B."/>
            <person name="Goodwin S."/>
            <person name="Spatafora J."/>
            <person name="Crous P."/>
            <person name="Grigoriev I."/>
        </authorList>
    </citation>
    <scope>NUCLEOTIDE SEQUENCE</scope>
    <source>
        <strain evidence="1">CBS 122368</strain>
    </source>
</reference>
<evidence type="ECO:0000313" key="1">
    <source>
        <dbReference type="EMBL" id="KAF2242129.1"/>
    </source>
</evidence>
<dbReference type="EMBL" id="ML987209">
    <property type="protein sequence ID" value="KAF2242129.1"/>
    <property type="molecule type" value="Genomic_DNA"/>
</dbReference>
<dbReference type="Proteomes" id="UP000800094">
    <property type="component" value="Unassembled WGS sequence"/>
</dbReference>
<name>A0A6A6HW37_9PLEO</name>
<sequence>MEDPYDRTNLAKNTGAHRTPRLSDAYSFLQSRGTRGGPDSEAASQASKFLDRYLANGRLYEERTAQLSHLERLRRLEGVLREFANSKGNKRSGVAATVKQISNHLKSITQTETPFLAVFHQFQYNVCDFIATVTGEGKVDYTRAFSKLRDAAAHRQQQWEALYNTIEKLRSEITRKQQIITCLGYRHVLEMLSDKDSVLAQFTFSGDPPSSATAIWKVTWQLAGKGALRHGYGICSAGYSRNDWHEPDGSRCLFTKKASSLITPA</sequence>
<accession>A0A6A6HW37</accession>
<dbReference type="GeneID" id="54573545"/>
<dbReference type="AlphaFoldDB" id="A0A6A6HW37"/>
<dbReference type="RefSeq" id="XP_033677133.1">
    <property type="nucleotide sequence ID" value="XM_033820215.1"/>
</dbReference>
<evidence type="ECO:0000313" key="2">
    <source>
        <dbReference type="Proteomes" id="UP000800094"/>
    </source>
</evidence>
<protein>
    <submittedName>
        <fullName evidence="1">Uncharacterized protein</fullName>
    </submittedName>
</protein>
<proteinExistence type="predicted"/>
<gene>
    <name evidence="1" type="ORF">BU26DRAFT_166682</name>
</gene>